<dbReference type="Gene3D" id="1.10.1510.10">
    <property type="entry name" value="Uncharacterised protein YqeY/AIM41 PF09424, N-terminal domain"/>
    <property type="match status" value="1"/>
</dbReference>
<dbReference type="EMBL" id="MHMW01000030">
    <property type="protein sequence ID" value="OGZ33406.1"/>
    <property type="molecule type" value="Genomic_DNA"/>
</dbReference>
<dbReference type="Pfam" id="PF09424">
    <property type="entry name" value="YqeY"/>
    <property type="match status" value="1"/>
</dbReference>
<sequence>MGLKEKIDQDFKEAFKGRNESQLSVLRMLLAALKNKEVEKRTKLSKSEPIEKLEELSRLSEEEVIEVLSSEIKKRREASDQYKKGDRMELAEKEEGEIKILAVYMPEQMSEEKVAQLVSETIKETGASSPKDMGRLMGVLMPKVKGKVDGSVVGRIVKEQLGG</sequence>
<name>A0A1G2F5Q6_9BACT</name>
<evidence type="ECO:0008006" key="3">
    <source>
        <dbReference type="Google" id="ProtNLM"/>
    </source>
</evidence>
<gene>
    <name evidence="1" type="ORF">A2Y98_03745</name>
</gene>
<dbReference type="Gene3D" id="1.10.10.410">
    <property type="match status" value="1"/>
</dbReference>
<dbReference type="STRING" id="1801992.A2Y98_03745"/>
<dbReference type="SUPFAM" id="SSF89095">
    <property type="entry name" value="GatB/YqeY motif"/>
    <property type="match status" value="1"/>
</dbReference>
<evidence type="ECO:0000313" key="1">
    <source>
        <dbReference type="EMBL" id="OGZ33406.1"/>
    </source>
</evidence>
<dbReference type="PANTHER" id="PTHR28055:SF1">
    <property type="entry name" value="ALTERED INHERITANCE OF MITOCHONDRIA PROTEIN 41, MITOCHONDRIAL"/>
    <property type="match status" value="1"/>
</dbReference>
<dbReference type="Proteomes" id="UP000179099">
    <property type="component" value="Unassembled WGS sequence"/>
</dbReference>
<accession>A0A1G2F5Q6</accession>
<dbReference type="GO" id="GO:0016884">
    <property type="term" value="F:carbon-nitrogen ligase activity, with glutamine as amido-N-donor"/>
    <property type="evidence" value="ECO:0007669"/>
    <property type="project" value="InterPro"/>
</dbReference>
<proteinExistence type="predicted"/>
<dbReference type="PANTHER" id="PTHR28055">
    <property type="entry name" value="ALTERED INHERITANCE OF MITOCHONDRIA PROTEIN 41, MITOCHONDRIAL"/>
    <property type="match status" value="1"/>
</dbReference>
<protein>
    <recommendedName>
        <fullName evidence="3">Aspartyl-tRNA amidotransferase</fullName>
    </recommendedName>
</protein>
<comment type="caution">
    <text evidence="1">The sequence shown here is derived from an EMBL/GenBank/DDBJ whole genome shotgun (WGS) entry which is preliminary data.</text>
</comment>
<dbReference type="InterPro" id="IPR042184">
    <property type="entry name" value="YqeY/Aim41_N"/>
</dbReference>
<organism evidence="1 2">
    <name type="scientific">Candidatus Portnoybacteria bacterium RBG_19FT_COMBO_36_7</name>
    <dbReference type="NCBI Taxonomy" id="1801992"/>
    <lineage>
        <taxon>Bacteria</taxon>
        <taxon>Candidatus Portnoyibacteriota</taxon>
    </lineage>
</organism>
<dbReference type="InterPro" id="IPR003789">
    <property type="entry name" value="Asn/Gln_tRNA_amidoTrase-B-like"/>
</dbReference>
<evidence type="ECO:0000313" key="2">
    <source>
        <dbReference type="Proteomes" id="UP000179099"/>
    </source>
</evidence>
<dbReference type="InterPro" id="IPR019004">
    <property type="entry name" value="YqeY/Aim41"/>
</dbReference>
<dbReference type="InterPro" id="IPR023168">
    <property type="entry name" value="GatB_Yqey_C_2"/>
</dbReference>
<dbReference type="AlphaFoldDB" id="A0A1G2F5Q6"/>
<reference evidence="1 2" key="1">
    <citation type="journal article" date="2016" name="Nat. Commun.">
        <title>Thousands of microbial genomes shed light on interconnected biogeochemical processes in an aquifer system.</title>
        <authorList>
            <person name="Anantharaman K."/>
            <person name="Brown C.T."/>
            <person name="Hug L.A."/>
            <person name="Sharon I."/>
            <person name="Castelle C.J."/>
            <person name="Probst A.J."/>
            <person name="Thomas B.C."/>
            <person name="Singh A."/>
            <person name="Wilkins M.J."/>
            <person name="Karaoz U."/>
            <person name="Brodie E.L."/>
            <person name="Williams K.H."/>
            <person name="Hubbard S.S."/>
            <person name="Banfield J.F."/>
        </authorList>
    </citation>
    <scope>NUCLEOTIDE SEQUENCE [LARGE SCALE GENOMIC DNA]</scope>
</reference>